<name>F8B2U7_9ACTN</name>
<proteinExistence type="predicted"/>
<protein>
    <submittedName>
        <fullName evidence="1">Uncharacterized protein</fullName>
    </submittedName>
</protein>
<dbReference type="AlphaFoldDB" id="F8B2U7"/>
<gene>
    <name evidence="1" type="ordered locus">FsymDg_1462</name>
</gene>
<dbReference type="KEGG" id="fsy:FsymDg_1462"/>
<dbReference type="STRING" id="656024.FsymDg_1462"/>
<dbReference type="HOGENOM" id="CLU_2843468_0_0_11"/>
<sequence>MAVLLFPDNTVLINFAILNRMDLLGRLANGNGRWCATVAAECDASAQQPGLAALRSGCPVWLRIV</sequence>
<accession>F8B2U7</accession>
<reference evidence="1 2" key="1">
    <citation type="submission" date="2011-05" db="EMBL/GenBank/DDBJ databases">
        <title>Complete sequence of chromosome of Frankia symbiont of Datisca glomerata.</title>
        <authorList>
            <consortium name="US DOE Joint Genome Institute"/>
            <person name="Lucas S."/>
            <person name="Han J."/>
            <person name="Lapidus A."/>
            <person name="Cheng J.-F."/>
            <person name="Goodwin L."/>
            <person name="Pitluck S."/>
            <person name="Peters L."/>
            <person name="Mikhailova N."/>
            <person name="Chertkov O."/>
            <person name="Teshima H."/>
            <person name="Han C."/>
            <person name="Tapia R."/>
            <person name="Land M."/>
            <person name="Hauser L."/>
            <person name="Kyrpides N."/>
            <person name="Ivanova N."/>
            <person name="Pagani I."/>
            <person name="Berry A."/>
            <person name="Pawlowski K."/>
            <person name="Persson T."/>
            <person name="Vanden Heuvel B."/>
            <person name="Benson D."/>
            <person name="Woyke T."/>
        </authorList>
    </citation>
    <scope>NUCLEOTIDE SEQUENCE [LARGE SCALE GENOMIC DNA]</scope>
    <source>
        <strain evidence="2">4085684</strain>
    </source>
</reference>
<evidence type="ECO:0000313" key="1">
    <source>
        <dbReference type="EMBL" id="AEH08929.1"/>
    </source>
</evidence>
<organism evidence="1 2">
    <name type="scientific">Candidatus Protofrankia datiscae</name>
    <dbReference type="NCBI Taxonomy" id="2716812"/>
    <lineage>
        <taxon>Bacteria</taxon>
        <taxon>Bacillati</taxon>
        <taxon>Actinomycetota</taxon>
        <taxon>Actinomycetes</taxon>
        <taxon>Frankiales</taxon>
        <taxon>Frankiaceae</taxon>
        <taxon>Protofrankia</taxon>
    </lineage>
</organism>
<evidence type="ECO:0000313" key="2">
    <source>
        <dbReference type="Proteomes" id="UP000001549"/>
    </source>
</evidence>
<dbReference type="Proteomes" id="UP000001549">
    <property type="component" value="Chromosome"/>
</dbReference>
<keyword evidence="2" id="KW-1185">Reference proteome</keyword>
<dbReference type="EMBL" id="CP002801">
    <property type="protein sequence ID" value="AEH08929.1"/>
    <property type="molecule type" value="Genomic_DNA"/>
</dbReference>